<feature type="compositionally biased region" description="Low complexity" evidence="1">
    <location>
        <begin position="129"/>
        <end position="150"/>
    </location>
</feature>
<dbReference type="SUPFAM" id="SSF89372">
    <property type="entry name" value="Fucose-specific lectin"/>
    <property type="match status" value="1"/>
</dbReference>
<accession>A0A6A6BPL6</accession>
<sequence>MTPDHQDSLEYSNLEVNEAAQAPSEKARTSRFLEGEQNDEDDVGPLPEVPYSNLPEAKHTDFPEVVNTSLPEVIDSTPPETAPADRSPRKAAICGLRRRTFFIVLGVVALIVVAAIGGGVGGALGNGKSSSSSSESANADVSDPGSSSAGGDDGDDGNSTGSASLLASSRLAALNYTDEYNHTNYLVYFQANTSRLYQTAWNSSTADWTVRPVTGATDDVETGTPLSASIFWHRENYRDLRLYYLNRTHHIHGIISSDGGAHWKASGIVGQFEARASSRLASYGRECAACLTQNMLVYEDPAGALRVASPENGAWTAVPVDLPADVQLVNGTDMALAPVYTDEATKRVVLFVNGGKLVRLAWDGKSWSSETTPHTLAANASFAALSTGQNSSNSGGGTASTLSFSVFITSTNESDSDSANNTPITLLTNAYTSTTNNSAWHAGPVPALRAVHADTALAANQAGRAYAVAVADDEEGAPVVVQVSGFVDAGAEGVVVERVGVDVV</sequence>
<keyword evidence="4" id="KW-1185">Reference proteome</keyword>
<keyword evidence="2" id="KW-0472">Membrane</keyword>
<dbReference type="Gene3D" id="2.120.10.70">
    <property type="entry name" value="Fucose-specific lectin"/>
    <property type="match status" value="1"/>
</dbReference>
<organism evidence="3 4">
    <name type="scientific">Aplosporella prunicola CBS 121167</name>
    <dbReference type="NCBI Taxonomy" id="1176127"/>
    <lineage>
        <taxon>Eukaryota</taxon>
        <taxon>Fungi</taxon>
        <taxon>Dikarya</taxon>
        <taxon>Ascomycota</taxon>
        <taxon>Pezizomycotina</taxon>
        <taxon>Dothideomycetes</taxon>
        <taxon>Dothideomycetes incertae sedis</taxon>
        <taxon>Botryosphaeriales</taxon>
        <taxon>Aplosporellaceae</taxon>
        <taxon>Aplosporella</taxon>
    </lineage>
</organism>
<reference evidence="3" key="1">
    <citation type="journal article" date="2020" name="Stud. Mycol.">
        <title>101 Dothideomycetes genomes: a test case for predicting lifestyles and emergence of pathogens.</title>
        <authorList>
            <person name="Haridas S."/>
            <person name="Albert R."/>
            <person name="Binder M."/>
            <person name="Bloem J."/>
            <person name="Labutti K."/>
            <person name="Salamov A."/>
            <person name="Andreopoulos B."/>
            <person name="Baker S."/>
            <person name="Barry K."/>
            <person name="Bills G."/>
            <person name="Bluhm B."/>
            <person name="Cannon C."/>
            <person name="Castanera R."/>
            <person name="Culley D."/>
            <person name="Daum C."/>
            <person name="Ezra D."/>
            <person name="Gonzalez J."/>
            <person name="Henrissat B."/>
            <person name="Kuo A."/>
            <person name="Liang C."/>
            <person name="Lipzen A."/>
            <person name="Lutzoni F."/>
            <person name="Magnuson J."/>
            <person name="Mondo S."/>
            <person name="Nolan M."/>
            <person name="Ohm R."/>
            <person name="Pangilinan J."/>
            <person name="Park H.-J."/>
            <person name="Ramirez L."/>
            <person name="Alfaro M."/>
            <person name="Sun H."/>
            <person name="Tritt A."/>
            <person name="Yoshinaga Y."/>
            <person name="Zwiers L.-H."/>
            <person name="Turgeon B."/>
            <person name="Goodwin S."/>
            <person name="Spatafora J."/>
            <person name="Crous P."/>
            <person name="Grigoriev I."/>
        </authorList>
    </citation>
    <scope>NUCLEOTIDE SEQUENCE</scope>
    <source>
        <strain evidence="3">CBS 121167</strain>
    </source>
</reference>
<evidence type="ECO:0000313" key="4">
    <source>
        <dbReference type="Proteomes" id="UP000799438"/>
    </source>
</evidence>
<evidence type="ECO:0000256" key="2">
    <source>
        <dbReference type="SAM" id="Phobius"/>
    </source>
</evidence>
<protein>
    <recommendedName>
        <fullName evidence="5">Fucose-specific lectin</fullName>
    </recommendedName>
</protein>
<dbReference type="GeneID" id="54297512"/>
<dbReference type="Proteomes" id="UP000799438">
    <property type="component" value="Unassembled WGS sequence"/>
</dbReference>
<proteinExistence type="predicted"/>
<dbReference type="EMBL" id="ML995479">
    <property type="protein sequence ID" value="KAF2144501.1"/>
    <property type="molecule type" value="Genomic_DNA"/>
</dbReference>
<evidence type="ECO:0000313" key="3">
    <source>
        <dbReference type="EMBL" id="KAF2144501.1"/>
    </source>
</evidence>
<feature type="transmembrane region" description="Helical" evidence="2">
    <location>
        <begin position="100"/>
        <end position="124"/>
    </location>
</feature>
<feature type="region of interest" description="Disordered" evidence="1">
    <location>
        <begin position="69"/>
        <end position="88"/>
    </location>
</feature>
<evidence type="ECO:0008006" key="5">
    <source>
        <dbReference type="Google" id="ProtNLM"/>
    </source>
</evidence>
<feature type="compositionally biased region" description="Basic and acidic residues" evidence="1">
    <location>
        <begin position="25"/>
        <end position="34"/>
    </location>
</feature>
<dbReference type="OrthoDB" id="3942107at2759"/>
<feature type="region of interest" description="Disordered" evidence="1">
    <location>
        <begin position="125"/>
        <end position="162"/>
    </location>
</feature>
<gene>
    <name evidence="3" type="ORF">K452DRAFT_284824</name>
</gene>
<keyword evidence="2" id="KW-1133">Transmembrane helix</keyword>
<keyword evidence="2" id="KW-0812">Transmembrane</keyword>
<feature type="region of interest" description="Disordered" evidence="1">
    <location>
        <begin position="1"/>
        <end position="58"/>
    </location>
</feature>
<name>A0A6A6BPL6_9PEZI</name>
<dbReference type="RefSeq" id="XP_033400213.1">
    <property type="nucleotide sequence ID" value="XM_033540016.1"/>
</dbReference>
<dbReference type="AlphaFoldDB" id="A0A6A6BPL6"/>
<evidence type="ECO:0000256" key="1">
    <source>
        <dbReference type="SAM" id="MobiDB-lite"/>
    </source>
</evidence>